<dbReference type="OrthoDB" id="1457429at2759"/>
<dbReference type="EMBL" id="QJKJ01008095">
    <property type="protein sequence ID" value="RDX80812.1"/>
    <property type="molecule type" value="Genomic_DNA"/>
</dbReference>
<organism evidence="1 2">
    <name type="scientific">Mucuna pruriens</name>
    <name type="common">Velvet bean</name>
    <name type="synonym">Dolichos pruriens</name>
    <dbReference type="NCBI Taxonomy" id="157652"/>
    <lineage>
        <taxon>Eukaryota</taxon>
        <taxon>Viridiplantae</taxon>
        <taxon>Streptophyta</taxon>
        <taxon>Embryophyta</taxon>
        <taxon>Tracheophyta</taxon>
        <taxon>Spermatophyta</taxon>
        <taxon>Magnoliopsida</taxon>
        <taxon>eudicotyledons</taxon>
        <taxon>Gunneridae</taxon>
        <taxon>Pentapetalae</taxon>
        <taxon>rosids</taxon>
        <taxon>fabids</taxon>
        <taxon>Fabales</taxon>
        <taxon>Fabaceae</taxon>
        <taxon>Papilionoideae</taxon>
        <taxon>50 kb inversion clade</taxon>
        <taxon>NPAAA clade</taxon>
        <taxon>indigoferoid/millettioid clade</taxon>
        <taxon>Phaseoleae</taxon>
        <taxon>Mucuna</taxon>
    </lineage>
</organism>
<comment type="caution">
    <text evidence="1">The sequence shown here is derived from an EMBL/GenBank/DDBJ whole genome shotgun (WGS) entry which is preliminary data.</text>
</comment>
<evidence type="ECO:0000313" key="1">
    <source>
        <dbReference type="EMBL" id="RDX80812.1"/>
    </source>
</evidence>
<keyword evidence="2" id="KW-1185">Reference proteome</keyword>
<protein>
    <submittedName>
        <fullName evidence="1">Uncharacterized protein</fullName>
    </submittedName>
</protein>
<dbReference type="Proteomes" id="UP000257109">
    <property type="component" value="Unassembled WGS sequence"/>
</dbReference>
<proteinExistence type="predicted"/>
<gene>
    <name evidence="1" type="ORF">CR513_38582</name>
</gene>
<reference evidence="1" key="1">
    <citation type="submission" date="2018-05" db="EMBL/GenBank/DDBJ databases">
        <title>Draft genome of Mucuna pruriens seed.</title>
        <authorList>
            <person name="Nnadi N.E."/>
            <person name="Vos R."/>
            <person name="Hasami M.H."/>
            <person name="Devisetty U.K."/>
            <person name="Aguiy J.C."/>
        </authorList>
    </citation>
    <scope>NUCLEOTIDE SEQUENCE [LARGE SCALE GENOMIC DNA]</scope>
    <source>
        <strain evidence="1">JCA_2017</strain>
    </source>
</reference>
<feature type="non-terminal residue" evidence="1">
    <location>
        <position position="1"/>
    </location>
</feature>
<accession>A0A371FRB9</accession>
<name>A0A371FRB9_MUCPR</name>
<evidence type="ECO:0000313" key="2">
    <source>
        <dbReference type="Proteomes" id="UP000257109"/>
    </source>
</evidence>
<dbReference type="AlphaFoldDB" id="A0A371FRB9"/>
<sequence>MPIQKRNRLTSSSKLLHSFLSLCLRSQTIRRSSNPPKRISHSSFNASFFVFLRSIHGFRFSVSVILSSKFVSEPHSRSNLARFAAHSFVDSAFMERVAAISVPPYNGEEFPYSESVWFPRNREKKKGKTEELKGNATIIFSEKKTCFSLLLASSWHHMVLLLAVHLPVLEMFFNRYGAMITFNGDVHSDLSFSFPLNINFTPSNAFIYVPLLLLWLSTERSLFCSHLPLFSKPPLLSICARKPLKMMTMKISTSLRNSMTQPHHTMTQDNYPDVDHFVAVIDDDDFSSFNPLAMEVYKEFAVDNKDVALKEPTTKFKVDDVVLKLGVWTNSSTMINTQVDTIPINL</sequence>